<organism evidence="1 2">
    <name type="scientific">Aspergillus homomorphus (strain CBS 101889)</name>
    <dbReference type="NCBI Taxonomy" id="1450537"/>
    <lineage>
        <taxon>Eukaryota</taxon>
        <taxon>Fungi</taxon>
        <taxon>Dikarya</taxon>
        <taxon>Ascomycota</taxon>
        <taxon>Pezizomycotina</taxon>
        <taxon>Eurotiomycetes</taxon>
        <taxon>Eurotiomycetidae</taxon>
        <taxon>Eurotiales</taxon>
        <taxon>Aspergillaceae</taxon>
        <taxon>Aspergillus</taxon>
        <taxon>Aspergillus subgen. Circumdati</taxon>
    </lineage>
</organism>
<keyword evidence="2" id="KW-1185">Reference proteome</keyword>
<accession>A0A395HG14</accession>
<dbReference type="VEuPathDB" id="FungiDB:BO97DRAFT_279590"/>
<reference evidence="1 2" key="1">
    <citation type="submission" date="2018-02" db="EMBL/GenBank/DDBJ databases">
        <title>The genomes of Aspergillus section Nigri reveals drivers in fungal speciation.</title>
        <authorList>
            <consortium name="DOE Joint Genome Institute"/>
            <person name="Vesth T.C."/>
            <person name="Nybo J."/>
            <person name="Theobald S."/>
            <person name="Brandl J."/>
            <person name="Frisvad J.C."/>
            <person name="Nielsen K.F."/>
            <person name="Lyhne E.K."/>
            <person name="Kogle M.E."/>
            <person name="Kuo A."/>
            <person name="Riley R."/>
            <person name="Clum A."/>
            <person name="Nolan M."/>
            <person name="Lipzen A."/>
            <person name="Salamov A."/>
            <person name="Henrissat B."/>
            <person name="Wiebenga A."/>
            <person name="De vries R.P."/>
            <person name="Grigoriev I.V."/>
            <person name="Mortensen U.H."/>
            <person name="Andersen M.R."/>
            <person name="Baker S.E."/>
        </authorList>
    </citation>
    <scope>NUCLEOTIDE SEQUENCE [LARGE SCALE GENOMIC DNA]</scope>
    <source>
        <strain evidence="1 2">CBS 101889</strain>
    </source>
</reference>
<dbReference type="GeneID" id="37195344"/>
<gene>
    <name evidence="1" type="ORF">BO97DRAFT_279590</name>
</gene>
<name>A0A395HG14_ASPHC</name>
<evidence type="ECO:0000313" key="1">
    <source>
        <dbReference type="EMBL" id="RAL06797.1"/>
    </source>
</evidence>
<evidence type="ECO:0000313" key="2">
    <source>
        <dbReference type="Proteomes" id="UP000248961"/>
    </source>
</evidence>
<dbReference type="Proteomes" id="UP000248961">
    <property type="component" value="Unassembled WGS sequence"/>
</dbReference>
<dbReference type="RefSeq" id="XP_025545951.1">
    <property type="nucleotide sequence ID" value="XM_025691055.1"/>
</dbReference>
<dbReference type="EMBL" id="KZ824353">
    <property type="protein sequence ID" value="RAL06797.1"/>
    <property type="molecule type" value="Genomic_DNA"/>
</dbReference>
<sequence>MITNLSATLWHASTEMFTMRDPSPPVLLPEVLASAGTLHAWASKTYLRALKGNGSTICVSSLGQSWLLGRCTNDCVGTPAQSWNDNSVSSHIMAQHRHHVTKAFPLINTKDVCRSVLVCGRNGEPRLESRFLLAVRQAIKKLVHANLIP</sequence>
<protein>
    <submittedName>
        <fullName evidence="1">Uncharacterized protein</fullName>
    </submittedName>
</protein>
<dbReference type="AlphaFoldDB" id="A0A395HG14"/>
<proteinExistence type="predicted"/>